<dbReference type="AlphaFoldDB" id="A0AAN6XX01"/>
<dbReference type="Proteomes" id="UP001301769">
    <property type="component" value="Unassembled WGS sequence"/>
</dbReference>
<feature type="region of interest" description="Disordered" evidence="1">
    <location>
        <begin position="34"/>
        <end position="54"/>
    </location>
</feature>
<name>A0AAN6XX01_9PEZI</name>
<reference evidence="2" key="2">
    <citation type="submission" date="2023-05" db="EMBL/GenBank/DDBJ databases">
        <authorList>
            <consortium name="Lawrence Berkeley National Laboratory"/>
            <person name="Steindorff A."/>
            <person name="Hensen N."/>
            <person name="Bonometti L."/>
            <person name="Westerberg I."/>
            <person name="Brannstrom I.O."/>
            <person name="Guillou S."/>
            <person name="Cros-Aarteil S."/>
            <person name="Calhoun S."/>
            <person name="Haridas S."/>
            <person name="Kuo A."/>
            <person name="Mondo S."/>
            <person name="Pangilinan J."/>
            <person name="Riley R."/>
            <person name="Labutti K."/>
            <person name="Andreopoulos B."/>
            <person name="Lipzen A."/>
            <person name="Chen C."/>
            <person name="Yanf M."/>
            <person name="Daum C."/>
            <person name="Ng V."/>
            <person name="Clum A."/>
            <person name="Ohm R."/>
            <person name="Martin F."/>
            <person name="Silar P."/>
            <person name="Natvig D."/>
            <person name="Lalanne C."/>
            <person name="Gautier V."/>
            <person name="Ament-Velasquez S.L."/>
            <person name="Kruys A."/>
            <person name="Hutchinson M.I."/>
            <person name="Powell A.J."/>
            <person name="Barry K."/>
            <person name="Miller A.N."/>
            <person name="Grigoriev I.V."/>
            <person name="Debuchy R."/>
            <person name="Gladieux P."/>
            <person name="Thoren M.H."/>
            <person name="Johannesson H."/>
        </authorList>
    </citation>
    <scope>NUCLEOTIDE SEQUENCE</scope>
    <source>
        <strain evidence="2">PSN293</strain>
    </source>
</reference>
<evidence type="ECO:0000313" key="3">
    <source>
        <dbReference type="Proteomes" id="UP001301769"/>
    </source>
</evidence>
<sequence length="563" mass="62036">MPQELFFVNKTPSSASLTRSQRDERTRILSFVQTNRRKQESSASYSGTNNKPSTRRATLADFGLVEAENTNNTDVAKQGTSISTYYPTHNSSDPFHCTVASTDAGNHRLIHCTMYSVFRGMYLGEAFAPMSVLSSPFVTGSTSRDLNSAKDQHADVFSARLKRCVEDPVLMYATLSYGSSFLSWTTGGAGNKRAGFGLGSDEGDEAPPAEYFLGRALREVRTRLAMYSESWPQSATGGAGGRGKVDPWLILSIINLAVTEMWNGMPELWARFPQKHAVVVRTGHFGRQASRVHLRALLRLVGLAGGEVALGSYVLDSAVLSDKYLRMYEYTEPLMVLDWGPGGVPPQVFPSKEDPFPRMGTAFAESDSLSAEAKVILQDIASYCRIAHTAWTRHANSVNSAMEIWLFRRLQELEVQLMMVYHRPTTGTTDTSAMPASNWVDRCVCFAALVFLLGCSANVGTQTGANVQAPRLRILLTSGTRDSSMGMDRGLKLWCLSTGALLSVKLPARAWFVETMRKVWLEDMGGLDLQGENASEALTRALEPYLFLQDRQSEGIEHIVGQR</sequence>
<dbReference type="PANTHER" id="PTHR37540:SF5">
    <property type="entry name" value="TRANSCRIPTION FACTOR DOMAIN-CONTAINING PROTEIN"/>
    <property type="match status" value="1"/>
</dbReference>
<reference evidence="2" key="1">
    <citation type="journal article" date="2023" name="Mol. Phylogenet. Evol.">
        <title>Genome-scale phylogeny and comparative genomics of the fungal order Sordariales.</title>
        <authorList>
            <person name="Hensen N."/>
            <person name="Bonometti L."/>
            <person name="Westerberg I."/>
            <person name="Brannstrom I.O."/>
            <person name="Guillou S."/>
            <person name="Cros-Aarteil S."/>
            <person name="Calhoun S."/>
            <person name="Haridas S."/>
            <person name="Kuo A."/>
            <person name="Mondo S."/>
            <person name="Pangilinan J."/>
            <person name="Riley R."/>
            <person name="LaButti K."/>
            <person name="Andreopoulos B."/>
            <person name="Lipzen A."/>
            <person name="Chen C."/>
            <person name="Yan M."/>
            <person name="Daum C."/>
            <person name="Ng V."/>
            <person name="Clum A."/>
            <person name="Steindorff A."/>
            <person name="Ohm R.A."/>
            <person name="Martin F."/>
            <person name="Silar P."/>
            <person name="Natvig D.O."/>
            <person name="Lalanne C."/>
            <person name="Gautier V."/>
            <person name="Ament-Velasquez S.L."/>
            <person name="Kruys A."/>
            <person name="Hutchinson M.I."/>
            <person name="Powell A.J."/>
            <person name="Barry K."/>
            <person name="Miller A.N."/>
            <person name="Grigoriev I.V."/>
            <person name="Debuchy R."/>
            <person name="Gladieux P."/>
            <person name="Hiltunen Thoren M."/>
            <person name="Johannesson H."/>
        </authorList>
    </citation>
    <scope>NUCLEOTIDE SEQUENCE</scope>
    <source>
        <strain evidence="2">PSN293</strain>
    </source>
</reference>
<evidence type="ECO:0000256" key="1">
    <source>
        <dbReference type="SAM" id="MobiDB-lite"/>
    </source>
</evidence>
<feature type="region of interest" description="Disordered" evidence="1">
    <location>
        <begin position="1"/>
        <end position="22"/>
    </location>
</feature>
<feature type="compositionally biased region" description="Polar residues" evidence="1">
    <location>
        <begin position="10"/>
        <end position="19"/>
    </location>
</feature>
<evidence type="ECO:0000313" key="2">
    <source>
        <dbReference type="EMBL" id="KAK4208473.1"/>
    </source>
</evidence>
<feature type="compositionally biased region" description="Polar residues" evidence="1">
    <location>
        <begin position="41"/>
        <end position="54"/>
    </location>
</feature>
<organism evidence="2 3">
    <name type="scientific">Rhypophila decipiens</name>
    <dbReference type="NCBI Taxonomy" id="261697"/>
    <lineage>
        <taxon>Eukaryota</taxon>
        <taxon>Fungi</taxon>
        <taxon>Dikarya</taxon>
        <taxon>Ascomycota</taxon>
        <taxon>Pezizomycotina</taxon>
        <taxon>Sordariomycetes</taxon>
        <taxon>Sordariomycetidae</taxon>
        <taxon>Sordariales</taxon>
        <taxon>Naviculisporaceae</taxon>
        <taxon>Rhypophila</taxon>
    </lineage>
</organism>
<keyword evidence="3" id="KW-1185">Reference proteome</keyword>
<dbReference type="PANTHER" id="PTHR37540">
    <property type="entry name" value="TRANSCRIPTION FACTOR (ACR-2), PUTATIVE-RELATED-RELATED"/>
    <property type="match status" value="1"/>
</dbReference>
<proteinExistence type="predicted"/>
<gene>
    <name evidence="2" type="ORF">QBC37DRAFT_325644</name>
</gene>
<dbReference type="EMBL" id="MU858242">
    <property type="protein sequence ID" value="KAK4208473.1"/>
    <property type="molecule type" value="Genomic_DNA"/>
</dbReference>
<comment type="caution">
    <text evidence="2">The sequence shown here is derived from an EMBL/GenBank/DDBJ whole genome shotgun (WGS) entry which is preliminary data.</text>
</comment>
<protein>
    <submittedName>
        <fullName evidence="2">Uncharacterized protein</fullName>
    </submittedName>
</protein>
<accession>A0AAN6XX01</accession>